<organism evidence="5 6">
    <name type="scientific">Scleropages formosus</name>
    <name type="common">Asian bonytongue</name>
    <name type="synonym">Osteoglossum formosum</name>
    <dbReference type="NCBI Taxonomy" id="113540"/>
    <lineage>
        <taxon>Eukaryota</taxon>
        <taxon>Metazoa</taxon>
        <taxon>Chordata</taxon>
        <taxon>Craniata</taxon>
        <taxon>Vertebrata</taxon>
        <taxon>Euteleostomi</taxon>
        <taxon>Actinopterygii</taxon>
        <taxon>Neopterygii</taxon>
        <taxon>Teleostei</taxon>
        <taxon>Osteoglossocephala</taxon>
        <taxon>Osteoglossomorpha</taxon>
        <taxon>Osteoglossiformes</taxon>
        <taxon>Osteoglossidae</taxon>
        <taxon>Scleropages</taxon>
    </lineage>
</organism>
<name>A0A8C9VS76_SCLFO</name>
<reference evidence="5 6" key="1">
    <citation type="submission" date="2019-04" db="EMBL/GenBank/DDBJ databases">
        <authorList>
            <consortium name="Wellcome Sanger Institute Data Sharing"/>
        </authorList>
    </citation>
    <scope>NUCLEOTIDE SEQUENCE [LARGE SCALE GENOMIC DNA]</scope>
</reference>
<sequence length="123" mass="13493">LLIVAFQSYERSYGLNVEMRRQTEISKRLNRLCSQMIPYLPREHQQRLLLSVESAKQVSAADVSVGLGVCGLPSACGVFNVTLPPPQEGAVSRIRSSSCAGRRESGGGRSVCHFYRLVLINLG</sequence>
<dbReference type="PANTHER" id="PTHR10814:SF33">
    <property type="entry name" value="TRANSDUCIN-LIKE ENHANCER PROTEIN 7"/>
    <property type="match status" value="1"/>
</dbReference>
<dbReference type="GO" id="GO:0005634">
    <property type="term" value="C:nucleus"/>
    <property type="evidence" value="ECO:0007669"/>
    <property type="project" value="UniProtKB-SubCell"/>
</dbReference>
<dbReference type="PANTHER" id="PTHR10814">
    <property type="entry name" value="TRANSDUCIN-LIKE ENHANCER PROTEIN"/>
    <property type="match status" value="1"/>
</dbReference>
<reference evidence="5" key="2">
    <citation type="submission" date="2025-08" db="UniProtKB">
        <authorList>
            <consortium name="Ensembl"/>
        </authorList>
    </citation>
    <scope>IDENTIFICATION</scope>
</reference>
<dbReference type="OrthoDB" id="8949191at2759"/>
<evidence type="ECO:0000313" key="5">
    <source>
        <dbReference type="Ensembl" id="ENSSFOP00015064023.1"/>
    </source>
</evidence>
<dbReference type="AlphaFoldDB" id="A0A8C9VS76"/>
<evidence type="ECO:0000256" key="3">
    <source>
        <dbReference type="ARBA" id="ARBA00023242"/>
    </source>
</evidence>
<dbReference type="Ensembl" id="ENSSFOT00015052895.1">
    <property type="protein sequence ID" value="ENSSFOP00015064023.1"/>
    <property type="gene ID" value="ENSSFOG00015032268.1"/>
</dbReference>
<keyword evidence="3" id="KW-0539">Nucleus</keyword>
<dbReference type="InterPro" id="IPR009146">
    <property type="entry name" value="Groucho_enhance"/>
</dbReference>
<dbReference type="GO" id="GO:0090090">
    <property type="term" value="P:negative regulation of canonical Wnt signaling pathway"/>
    <property type="evidence" value="ECO:0007669"/>
    <property type="project" value="TreeGrafter"/>
</dbReference>
<dbReference type="Pfam" id="PF03920">
    <property type="entry name" value="TLE_N"/>
    <property type="match status" value="1"/>
</dbReference>
<feature type="domain" description="Groucho/TLE N-terminal Q-rich" evidence="4">
    <location>
        <begin position="9"/>
        <end position="65"/>
    </location>
</feature>
<evidence type="ECO:0000256" key="1">
    <source>
        <dbReference type="ARBA" id="ARBA00004123"/>
    </source>
</evidence>
<comment type="similarity">
    <text evidence="2">Belongs to the WD repeat Groucho/TLE family.</text>
</comment>
<dbReference type="InterPro" id="IPR005617">
    <property type="entry name" value="Groucho/TLE_N"/>
</dbReference>
<evidence type="ECO:0000313" key="6">
    <source>
        <dbReference type="Proteomes" id="UP000694397"/>
    </source>
</evidence>
<comment type="subcellular location">
    <subcellularLocation>
        <location evidence="1">Nucleus</location>
    </subcellularLocation>
</comment>
<evidence type="ECO:0000256" key="2">
    <source>
        <dbReference type="ARBA" id="ARBA00005969"/>
    </source>
</evidence>
<evidence type="ECO:0000259" key="4">
    <source>
        <dbReference type="Pfam" id="PF03920"/>
    </source>
</evidence>
<protein>
    <recommendedName>
        <fullName evidence="4">Groucho/TLE N-terminal Q-rich domain-containing protein</fullName>
    </recommendedName>
</protein>
<reference evidence="5" key="3">
    <citation type="submission" date="2025-09" db="UniProtKB">
        <authorList>
            <consortium name="Ensembl"/>
        </authorList>
    </citation>
    <scope>IDENTIFICATION</scope>
</reference>
<keyword evidence="6" id="KW-1185">Reference proteome</keyword>
<dbReference type="GO" id="GO:0005667">
    <property type="term" value="C:transcription regulator complex"/>
    <property type="evidence" value="ECO:0007669"/>
    <property type="project" value="TreeGrafter"/>
</dbReference>
<proteinExistence type="inferred from homology"/>
<dbReference type="Proteomes" id="UP000694397">
    <property type="component" value="Chromosome 25"/>
</dbReference>
<dbReference type="GO" id="GO:0003714">
    <property type="term" value="F:transcription corepressor activity"/>
    <property type="evidence" value="ECO:0007669"/>
    <property type="project" value="TreeGrafter"/>
</dbReference>
<accession>A0A8C9VS76</accession>